<comment type="caution">
    <text evidence="1">The sequence shown here is derived from an EMBL/GenBank/DDBJ whole genome shotgun (WGS) entry which is preliminary data.</text>
</comment>
<proteinExistence type="predicted"/>
<accession>A0AAD7EA58</accession>
<name>A0AAD7EA58_9AGAR</name>
<dbReference type="EMBL" id="JARIHO010000091">
    <property type="protein sequence ID" value="KAJ7306840.1"/>
    <property type="molecule type" value="Genomic_DNA"/>
</dbReference>
<evidence type="ECO:0000313" key="1">
    <source>
        <dbReference type="EMBL" id="KAJ7306840.1"/>
    </source>
</evidence>
<keyword evidence="2" id="KW-1185">Reference proteome</keyword>
<reference evidence="1" key="1">
    <citation type="submission" date="2023-03" db="EMBL/GenBank/DDBJ databases">
        <title>Massive genome expansion in bonnet fungi (Mycena s.s.) driven by repeated elements and novel gene families across ecological guilds.</title>
        <authorList>
            <consortium name="Lawrence Berkeley National Laboratory"/>
            <person name="Harder C.B."/>
            <person name="Miyauchi S."/>
            <person name="Viragh M."/>
            <person name="Kuo A."/>
            <person name="Thoen E."/>
            <person name="Andreopoulos B."/>
            <person name="Lu D."/>
            <person name="Skrede I."/>
            <person name="Drula E."/>
            <person name="Henrissat B."/>
            <person name="Morin E."/>
            <person name="Kohler A."/>
            <person name="Barry K."/>
            <person name="LaButti K."/>
            <person name="Morin E."/>
            <person name="Salamov A."/>
            <person name="Lipzen A."/>
            <person name="Mereny Z."/>
            <person name="Hegedus B."/>
            <person name="Baldrian P."/>
            <person name="Stursova M."/>
            <person name="Weitz H."/>
            <person name="Taylor A."/>
            <person name="Grigoriev I.V."/>
            <person name="Nagy L.G."/>
            <person name="Martin F."/>
            <person name="Kauserud H."/>
        </authorList>
    </citation>
    <scope>NUCLEOTIDE SEQUENCE</scope>
    <source>
        <strain evidence="1">CBHHK002</strain>
    </source>
</reference>
<evidence type="ECO:0000313" key="2">
    <source>
        <dbReference type="Proteomes" id="UP001218218"/>
    </source>
</evidence>
<dbReference type="Proteomes" id="UP001218218">
    <property type="component" value="Unassembled WGS sequence"/>
</dbReference>
<sequence length="117" mass="12688">MAPAFAVSIENTYSAYETLVCDPQNASAFAKIAPIEFIMISPLVHRHKGRLTLEALGKAVKDMRADVRKQHDDIRNNGKVSCVEDNVVLFSSHLPSGAERDGAVSGVGRVKADCYAE</sequence>
<gene>
    <name evidence="1" type="ORF">DFH08DRAFT_901894</name>
</gene>
<protein>
    <submittedName>
        <fullName evidence="1">Uncharacterized protein</fullName>
    </submittedName>
</protein>
<organism evidence="1 2">
    <name type="scientific">Mycena albidolilacea</name>
    <dbReference type="NCBI Taxonomy" id="1033008"/>
    <lineage>
        <taxon>Eukaryota</taxon>
        <taxon>Fungi</taxon>
        <taxon>Dikarya</taxon>
        <taxon>Basidiomycota</taxon>
        <taxon>Agaricomycotina</taxon>
        <taxon>Agaricomycetes</taxon>
        <taxon>Agaricomycetidae</taxon>
        <taxon>Agaricales</taxon>
        <taxon>Marasmiineae</taxon>
        <taxon>Mycenaceae</taxon>
        <taxon>Mycena</taxon>
    </lineage>
</organism>
<dbReference type="AlphaFoldDB" id="A0AAD7EA58"/>